<proteinExistence type="predicted"/>
<accession>A0A0B6Z179</accession>
<feature type="non-terminal residue" evidence="1">
    <location>
        <position position="108"/>
    </location>
</feature>
<dbReference type="EMBL" id="HACG01015312">
    <property type="protein sequence ID" value="CEK62177.1"/>
    <property type="molecule type" value="Transcribed_RNA"/>
</dbReference>
<feature type="non-terminal residue" evidence="1">
    <location>
        <position position="1"/>
    </location>
</feature>
<sequence length="108" mass="12256">TAVTRGKKSVCIIGSQAELYKAVSKKEYPRHSRLRHRLEEMIEMCKTSFLESLNADIRNTTAASNIDDMDSNDSWMYTVNLKNTTAASNIDDIDSDDSWMYTVNLKNA</sequence>
<name>A0A0B6Z179_9EUPU</name>
<dbReference type="AlphaFoldDB" id="A0A0B6Z179"/>
<organism evidence="1">
    <name type="scientific">Arion vulgaris</name>
    <dbReference type="NCBI Taxonomy" id="1028688"/>
    <lineage>
        <taxon>Eukaryota</taxon>
        <taxon>Metazoa</taxon>
        <taxon>Spiralia</taxon>
        <taxon>Lophotrochozoa</taxon>
        <taxon>Mollusca</taxon>
        <taxon>Gastropoda</taxon>
        <taxon>Heterobranchia</taxon>
        <taxon>Euthyneura</taxon>
        <taxon>Panpulmonata</taxon>
        <taxon>Eupulmonata</taxon>
        <taxon>Stylommatophora</taxon>
        <taxon>Helicina</taxon>
        <taxon>Arionoidea</taxon>
        <taxon>Arionidae</taxon>
        <taxon>Arion</taxon>
    </lineage>
</organism>
<reference evidence="1" key="1">
    <citation type="submission" date="2014-12" db="EMBL/GenBank/DDBJ databases">
        <title>Insight into the proteome of Arion vulgaris.</title>
        <authorList>
            <person name="Aradska J."/>
            <person name="Bulat T."/>
            <person name="Smidak R."/>
            <person name="Sarate P."/>
            <person name="Gangsoo J."/>
            <person name="Sialana F."/>
            <person name="Bilban M."/>
            <person name="Lubec G."/>
        </authorList>
    </citation>
    <scope>NUCLEOTIDE SEQUENCE</scope>
    <source>
        <tissue evidence="1">Skin</tissue>
    </source>
</reference>
<gene>
    <name evidence="1" type="primary">ORF44436</name>
</gene>
<protein>
    <submittedName>
        <fullName evidence="1">Uncharacterized protein</fullName>
    </submittedName>
</protein>
<evidence type="ECO:0000313" key="1">
    <source>
        <dbReference type="EMBL" id="CEK62177.1"/>
    </source>
</evidence>